<keyword evidence="2" id="KW-1185">Reference proteome</keyword>
<sequence>HSRLGLENKFLENKSGRILCVRQGPKWLTNFKETSASVFDSTHIPEECSTEIRAEERAKCQRETSSVKLAAVESCVIAQIMRAEDYSNLQRLIRVTVLVLTFLTIMKLLLKKNTFSPDESTDQDIAVAETLWITEVFKRES</sequence>
<organism evidence="1 2">
    <name type="scientific">Porites lobata</name>
    <dbReference type="NCBI Taxonomy" id="104759"/>
    <lineage>
        <taxon>Eukaryota</taxon>
        <taxon>Metazoa</taxon>
        <taxon>Cnidaria</taxon>
        <taxon>Anthozoa</taxon>
        <taxon>Hexacorallia</taxon>
        <taxon>Scleractinia</taxon>
        <taxon>Fungiina</taxon>
        <taxon>Poritidae</taxon>
        <taxon>Porites</taxon>
    </lineage>
</organism>
<reference evidence="1 2" key="1">
    <citation type="submission" date="2022-05" db="EMBL/GenBank/DDBJ databases">
        <authorList>
            <consortium name="Genoscope - CEA"/>
            <person name="William W."/>
        </authorList>
    </citation>
    <scope>NUCLEOTIDE SEQUENCE [LARGE SCALE GENOMIC DNA]</scope>
</reference>
<accession>A0ABN8Q5Z6</accession>
<dbReference type="Proteomes" id="UP001159405">
    <property type="component" value="Unassembled WGS sequence"/>
</dbReference>
<dbReference type="EMBL" id="CALNXK010000108">
    <property type="protein sequence ID" value="CAH3157679.1"/>
    <property type="molecule type" value="Genomic_DNA"/>
</dbReference>
<feature type="non-terminal residue" evidence="1">
    <location>
        <position position="141"/>
    </location>
</feature>
<name>A0ABN8Q5Z6_9CNID</name>
<evidence type="ECO:0000313" key="1">
    <source>
        <dbReference type="EMBL" id="CAH3157679.1"/>
    </source>
</evidence>
<protein>
    <submittedName>
        <fullName evidence="1">Uncharacterized protein</fullName>
    </submittedName>
</protein>
<gene>
    <name evidence="1" type="ORF">PLOB_00002385</name>
</gene>
<comment type="caution">
    <text evidence="1">The sequence shown here is derived from an EMBL/GenBank/DDBJ whole genome shotgun (WGS) entry which is preliminary data.</text>
</comment>
<proteinExistence type="predicted"/>
<feature type="non-terminal residue" evidence="1">
    <location>
        <position position="1"/>
    </location>
</feature>
<evidence type="ECO:0000313" key="2">
    <source>
        <dbReference type="Proteomes" id="UP001159405"/>
    </source>
</evidence>